<protein>
    <submittedName>
        <fullName evidence="2">Uncharacterized protein</fullName>
    </submittedName>
</protein>
<dbReference type="AlphaFoldDB" id="A0A915IEZ9"/>
<evidence type="ECO:0000313" key="2">
    <source>
        <dbReference type="WBParaSite" id="nRc.2.0.1.t12740-RA"/>
    </source>
</evidence>
<dbReference type="WBParaSite" id="nRc.2.0.1.t12740-RA">
    <property type="protein sequence ID" value="nRc.2.0.1.t12740-RA"/>
    <property type="gene ID" value="nRc.2.0.1.g12740"/>
</dbReference>
<accession>A0A915IEZ9</accession>
<reference evidence="2" key="1">
    <citation type="submission" date="2022-11" db="UniProtKB">
        <authorList>
            <consortium name="WormBaseParasite"/>
        </authorList>
    </citation>
    <scope>IDENTIFICATION</scope>
</reference>
<evidence type="ECO:0000313" key="1">
    <source>
        <dbReference type="Proteomes" id="UP000887565"/>
    </source>
</evidence>
<organism evidence="1 2">
    <name type="scientific">Romanomermis culicivorax</name>
    <name type="common">Nematode worm</name>
    <dbReference type="NCBI Taxonomy" id="13658"/>
    <lineage>
        <taxon>Eukaryota</taxon>
        <taxon>Metazoa</taxon>
        <taxon>Ecdysozoa</taxon>
        <taxon>Nematoda</taxon>
        <taxon>Enoplea</taxon>
        <taxon>Dorylaimia</taxon>
        <taxon>Mermithida</taxon>
        <taxon>Mermithoidea</taxon>
        <taxon>Mermithidae</taxon>
        <taxon>Romanomermis</taxon>
    </lineage>
</organism>
<proteinExistence type="predicted"/>
<dbReference type="Proteomes" id="UP000887565">
    <property type="component" value="Unplaced"/>
</dbReference>
<sequence length="71" mass="8373">MEDLPIVRQNNMVAKEMPLHLVGKTKKRQFFDEKGSFLNKTHAINTLFTIFFGRKVEFFSLRNVPEIFGNR</sequence>
<name>A0A915IEZ9_ROMCU</name>
<keyword evidence="1" id="KW-1185">Reference proteome</keyword>